<accession>A0AAD9CZ35</accession>
<gene>
    <name evidence="1" type="ORF">DB88DRAFT_265649</name>
</gene>
<keyword evidence="2" id="KW-1185">Reference proteome</keyword>
<evidence type="ECO:0000313" key="2">
    <source>
        <dbReference type="Proteomes" id="UP001182556"/>
    </source>
</evidence>
<organism evidence="1 2">
    <name type="scientific">Papiliotrema laurentii</name>
    <name type="common">Cryptococcus laurentii</name>
    <dbReference type="NCBI Taxonomy" id="5418"/>
    <lineage>
        <taxon>Eukaryota</taxon>
        <taxon>Fungi</taxon>
        <taxon>Dikarya</taxon>
        <taxon>Basidiomycota</taxon>
        <taxon>Agaricomycotina</taxon>
        <taxon>Tremellomycetes</taxon>
        <taxon>Tremellales</taxon>
        <taxon>Rhynchogastremaceae</taxon>
        <taxon>Papiliotrema</taxon>
    </lineage>
</organism>
<dbReference type="EMBL" id="JAODAN010000005">
    <property type="protein sequence ID" value="KAK1924097.1"/>
    <property type="molecule type" value="Genomic_DNA"/>
</dbReference>
<dbReference type="Proteomes" id="UP001182556">
    <property type="component" value="Unassembled WGS sequence"/>
</dbReference>
<name>A0AAD9CZ35_PAPLA</name>
<protein>
    <submittedName>
        <fullName evidence="1">Uncharacterized protein</fullName>
    </submittedName>
</protein>
<dbReference type="AlphaFoldDB" id="A0AAD9CZ35"/>
<proteinExistence type="predicted"/>
<sequence length="135" mass="15361">MKQTVVDHILGRERQTALPDLGEGEVEADGIPEDEKSPWISTCRNLSWCIWDISRRLALPRSPPGNLDRKLDAHDLAGQCETDPTHVVNLAIIRHHSGRVGLNDARRRYLELHLDARGFTRRTVPEDAPMQVQRE</sequence>
<evidence type="ECO:0000313" key="1">
    <source>
        <dbReference type="EMBL" id="KAK1924097.1"/>
    </source>
</evidence>
<reference evidence="1" key="1">
    <citation type="submission" date="2023-02" db="EMBL/GenBank/DDBJ databases">
        <title>Identification and recombinant expression of a fungal hydrolase from Papiliotrema laurentii that hydrolyzes apple cutin and clears colloidal polyester polyurethane.</title>
        <authorList>
            <consortium name="DOE Joint Genome Institute"/>
            <person name="Roman V.A."/>
            <person name="Bojanowski C."/>
            <person name="Crable B.R."/>
            <person name="Wagner D.N."/>
            <person name="Hung C.S."/>
            <person name="Nadeau L.J."/>
            <person name="Schratz L."/>
            <person name="Haridas S."/>
            <person name="Pangilinan J."/>
            <person name="Lipzen A."/>
            <person name="Na H."/>
            <person name="Yan M."/>
            <person name="Ng V."/>
            <person name="Grigoriev I.V."/>
            <person name="Spatafora J.W."/>
            <person name="Barlow D."/>
            <person name="Biffinger J."/>
            <person name="Kelley-Loughnane N."/>
            <person name="Varaljay V.A."/>
            <person name="Crookes-Goodson W.J."/>
        </authorList>
    </citation>
    <scope>NUCLEOTIDE SEQUENCE</scope>
    <source>
        <strain evidence="1">5307AH</strain>
    </source>
</reference>
<comment type="caution">
    <text evidence="1">The sequence shown here is derived from an EMBL/GenBank/DDBJ whole genome shotgun (WGS) entry which is preliminary data.</text>
</comment>